<keyword evidence="5" id="KW-1185">Reference proteome</keyword>
<dbReference type="Pfam" id="PF03979">
    <property type="entry name" value="Sigma70_r1_1"/>
    <property type="match status" value="1"/>
</dbReference>
<feature type="transmembrane region" description="Helical" evidence="2">
    <location>
        <begin position="119"/>
        <end position="140"/>
    </location>
</feature>
<evidence type="ECO:0000313" key="4">
    <source>
        <dbReference type="EMBL" id="SCY77560.1"/>
    </source>
</evidence>
<dbReference type="Proteomes" id="UP000199569">
    <property type="component" value="Unassembled WGS sequence"/>
</dbReference>
<dbReference type="GO" id="GO:0016987">
    <property type="term" value="F:sigma factor activity"/>
    <property type="evidence" value="ECO:0007669"/>
    <property type="project" value="InterPro"/>
</dbReference>
<accession>A0A1G5IP99</accession>
<evidence type="ECO:0000256" key="2">
    <source>
        <dbReference type="SAM" id="Phobius"/>
    </source>
</evidence>
<evidence type="ECO:0000259" key="3">
    <source>
        <dbReference type="Pfam" id="PF03979"/>
    </source>
</evidence>
<dbReference type="RefSeq" id="WP_091134352.1">
    <property type="nucleotide sequence ID" value="NZ_FMVJ01000006.1"/>
</dbReference>
<organism evidence="4 5">
    <name type="scientific">Microvirga guangxiensis</name>
    <dbReference type="NCBI Taxonomy" id="549386"/>
    <lineage>
        <taxon>Bacteria</taxon>
        <taxon>Pseudomonadati</taxon>
        <taxon>Pseudomonadota</taxon>
        <taxon>Alphaproteobacteria</taxon>
        <taxon>Hyphomicrobiales</taxon>
        <taxon>Methylobacteriaceae</taxon>
        <taxon>Microvirga</taxon>
    </lineage>
</organism>
<evidence type="ECO:0000256" key="1">
    <source>
        <dbReference type="SAM" id="MobiDB-lite"/>
    </source>
</evidence>
<reference evidence="5" key="1">
    <citation type="submission" date="2016-10" db="EMBL/GenBank/DDBJ databases">
        <authorList>
            <person name="Varghese N."/>
            <person name="Submissions S."/>
        </authorList>
    </citation>
    <scope>NUCLEOTIDE SEQUENCE [LARGE SCALE GENOMIC DNA]</scope>
    <source>
        <strain evidence="5">CGMCC 1.7666</strain>
    </source>
</reference>
<feature type="domain" description="RNA polymerase sigma factor 70 region 1.1" evidence="3">
    <location>
        <begin position="8"/>
        <end position="58"/>
    </location>
</feature>
<dbReference type="OrthoDB" id="8020532at2"/>
<dbReference type="EMBL" id="FMVJ01000006">
    <property type="protein sequence ID" value="SCY77560.1"/>
    <property type="molecule type" value="Genomic_DNA"/>
</dbReference>
<dbReference type="InterPro" id="IPR007127">
    <property type="entry name" value="RNA_pol_sigma_70_r1_1"/>
</dbReference>
<evidence type="ECO:0000313" key="5">
    <source>
        <dbReference type="Proteomes" id="UP000199569"/>
    </source>
</evidence>
<gene>
    <name evidence="4" type="ORF">SAMN02927923_02219</name>
</gene>
<keyword evidence="2" id="KW-0812">Transmembrane</keyword>
<proteinExistence type="predicted"/>
<dbReference type="AlphaFoldDB" id="A0A1G5IP99"/>
<name>A0A1G5IP99_9HYPH</name>
<feature type="region of interest" description="Disordered" evidence="1">
    <location>
        <begin position="84"/>
        <end position="111"/>
    </location>
</feature>
<protein>
    <submittedName>
        <fullName evidence="4">Sigma-70 factor, region 1.1</fullName>
    </submittedName>
</protein>
<sequence length="141" mass="14775">MQPALDSTTLDRLIALGRQRGHLTTEDLQASLPIAGMSAEEIALIVVHLEEMGVAVELEEALLAPNAKPVPRPSAEIILFPGPSVKNVPPGKVRPLQTSKPAPPEPGQAKDASVRPAHWIVAAAGIFALAVFLLVIFATAG</sequence>
<keyword evidence="2" id="KW-1133">Transmembrane helix</keyword>
<dbReference type="Gene3D" id="1.10.220.120">
    <property type="entry name" value="Sigma-70 factor, region 1.1"/>
    <property type="match status" value="1"/>
</dbReference>
<keyword evidence="2" id="KW-0472">Membrane</keyword>
<dbReference type="GO" id="GO:0003677">
    <property type="term" value="F:DNA binding"/>
    <property type="evidence" value="ECO:0007669"/>
    <property type="project" value="InterPro"/>
</dbReference>
<dbReference type="InterPro" id="IPR042189">
    <property type="entry name" value="RNA_pol_sigma_70_r1_1_sf"/>
</dbReference>